<keyword evidence="11" id="KW-1185">Reference proteome</keyword>
<keyword evidence="5" id="KW-0326">Glycosidase</keyword>
<dbReference type="SUPFAM" id="SSF51445">
    <property type="entry name" value="(Trans)glycosidases"/>
    <property type="match status" value="1"/>
</dbReference>
<dbReference type="Pfam" id="PF14508">
    <property type="entry name" value="GH97_N"/>
    <property type="match status" value="1"/>
</dbReference>
<name>A0ABN6EJ22_9BACT</name>
<evidence type="ECO:0000256" key="4">
    <source>
        <dbReference type="ARBA" id="ARBA00022837"/>
    </source>
</evidence>
<evidence type="ECO:0000313" key="11">
    <source>
        <dbReference type="Proteomes" id="UP001319045"/>
    </source>
</evidence>
<evidence type="ECO:0000259" key="9">
    <source>
        <dbReference type="Pfam" id="PF14509"/>
    </source>
</evidence>
<keyword evidence="4" id="KW-0106">Calcium</keyword>
<evidence type="ECO:0000256" key="6">
    <source>
        <dbReference type="SAM" id="SignalP"/>
    </source>
</evidence>
<dbReference type="Pfam" id="PF14509">
    <property type="entry name" value="GH97_C"/>
    <property type="match status" value="1"/>
</dbReference>
<evidence type="ECO:0000256" key="1">
    <source>
        <dbReference type="ARBA" id="ARBA00001913"/>
    </source>
</evidence>
<dbReference type="InterPro" id="IPR017853">
    <property type="entry name" value="GH"/>
</dbReference>
<dbReference type="PANTHER" id="PTHR35803:SF2">
    <property type="entry name" value="RETAINING ALPHA-GALACTOSIDASE"/>
    <property type="match status" value="1"/>
</dbReference>
<proteinExistence type="predicted"/>
<comment type="cofactor">
    <cofactor evidence="1">
        <name>Ca(2+)</name>
        <dbReference type="ChEBI" id="CHEBI:29108"/>
    </cofactor>
</comment>
<evidence type="ECO:0000256" key="5">
    <source>
        <dbReference type="ARBA" id="ARBA00023295"/>
    </source>
</evidence>
<keyword evidence="3" id="KW-0378">Hydrolase</keyword>
<dbReference type="InterPro" id="IPR013780">
    <property type="entry name" value="Glyco_hydro_b"/>
</dbReference>
<evidence type="ECO:0000259" key="8">
    <source>
        <dbReference type="Pfam" id="PF14508"/>
    </source>
</evidence>
<dbReference type="RefSeq" id="WP_207153446.1">
    <property type="nucleotide sequence ID" value="NZ_AP024484.1"/>
</dbReference>
<gene>
    <name evidence="10" type="ORF">prwr041_17170</name>
</gene>
<dbReference type="Gene3D" id="2.70.98.10">
    <property type="match status" value="1"/>
</dbReference>
<evidence type="ECO:0000313" key="10">
    <source>
        <dbReference type="EMBL" id="BCS85824.1"/>
    </source>
</evidence>
<dbReference type="InterPro" id="IPR014718">
    <property type="entry name" value="GH-type_carb-bd"/>
</dbReference>
<dbReference type="Gene3D" id="2.60.40.1180">
    <property type="entry name" value="Golgi alpha-mannosidase II"/>
    <property type="match status" value="1"/>
</dbReference>
<feature type="domain" description="Glycosyl-hydrolase 97 catalytic" evidence="7">
    <location>
        <begin position="315"/>
        <end position="463"/>
    </location>
</feature>
<evidence type="ECO:0000256" key="3">
    <source>
        <dbReference type="ARBA" id="ARBA00022801"/>
    </source>
</evidence>
<dbReference type="InterPro" id="IPR029483">
    <property type="entry name" value="GH97_C"/>
</dbReference>
<protein>
    <submittedName>
        <fullName evidence="10">Alpha-glucosidase</fullName>
    </submittedName>
</protein>
<dbReference type="InterPro" id="IPR029486">
    <property type="entry name" value="GH97_N"/>
</dbReference>
<feature type="domain" description="Glycosyl-hydrolase 97 C-terminal oligomerisation" evidence="9">
    <location>
        <begin position="562"/>
        <end position="655"/>
    </location>
</feature>
<sequence length="657" mass="74038">MKRATLISLALLSVTIAFADNHIVSSPDGKLKVDINDDGGLATYSVNYNGAEILSRSALGLNANYGDFTKNLKIVNAEESKVNKSYDMTRTKKSHVEYNANQITLDLVNADNLPMQITFNVSNNDIAFRYSLPRPKNDNPKAAIIYKEVSGFNFPSQTRTFLSPQITPMTGWERTKPSYEEEYRPDSKLTDPSQYGVGYTFPCLYRIPNAKGNNWVLISETGVTGEYPGSRLSEYEAGKGFSVTYPQKGEANGIGSEYAAISLPGNTPWRTITVGSSLKPIVETTIPYDVVDPLYETKYDYKPGRYTWSWLIWQDNSVNYDDQVAFIDVSAKMGYEYVLVDGFWDTQIGRDRMEKLSKYAQSKGVHLLLWYNSNGFENDAPQTPRNVMSNSIARKKDMAWMQKIGVKGIKVDFFGGDKQHTMQLYEDILSDANDYGIQVIFHGCTIPRGWERMYPNYVASEAALASENVYFSDYHAKKEGFEMNMYPYTRNAVASFDWGGVIMNKYMSKDNKSRHQRFTGDIFEMATAITNQTSVNCVEVTPNVVETLPDFEKEWLKQIPTTWNDVKFLDGYPSKYTVIARKTGDKWYVGGINGTDKPITITLNLDMFAGKTVKLYADGNKKQGELWPTPSLKNIKISKNGKTKITIAPMGGIIVNE</sequence>
<dbReference type="PANTHER" id="PTHR35803">
    <property type="entry name" value="GLUCAN 1,4-ALPHA-GLUCOSIDASE SUSB-RELATED"/>
    <property type="match status" value="1"/>
</dbReference>
<accession>A0ABN6EJ22</accession>
<keyword evidence="6" id="KW-0732">Signal</keyword>
<organism evidence="10 11">
    <name type="scientific">Prevotella herbatica</name>
    <dbReference type="NCBI Taxonomy" id="2801997"/>
    <lineage>
        <taxon>Bacteria</taxon>
        <taxon>Pseudomonadati</taxon>
        <taxon>Bacteroidota</taxon>
        <taxon>Bacteroidia</taxon>
        <taxon>Bacteroidales</taxon>
        <taxon>Prevotellaceae</taxon>
        <taxon>Prevotella</taxon>
    </lineage>
</organism>
<feature type="domain" description="Glycosyl-hydrolase 97 N-terminal" evidence="8">
    <location>
        <begin position="24"/>
        <end position="293"/>
    </location>
</feature>
<feature type="signal peptide" evidence="6">
    <location>
        <begin position="1"/>
        <end position="19"/>
    </location>
</feature>
<reference evidence="10 11" key="1">
    <citation type="journal article" date="2022" name="Int. J. Syst. Evol. Microbiol.">
        <title>Prevotella herbatica sp. nov., a plant polysaccharide-decomposing anaerobic bacterium isolated from a methanogenic reactor.</title>
        <authorList>
            <person name="Uek A."/>
            <person name="Tonouchi A."/>
            <person name="Kaku N."/>
            <person name="Ueki K."/>
        </authorList>
    </citation>
    <scope>NUCLEOTIDE SEQUENCE [LARGE SCALE GENOMIC DNA]</scope>
    <source>
        <strain evidence="10 11">WR041</strain>
    </source>
</reference>
<dbReference type="InterPro" id="IPR013785">
    <property type="entry name" value="Aldolase_TIM"/>
</dbReference>
<dbReference type="Gene3D" id="3.20.20.70">
    <property type="entry name" value="Aldolase class I"/>
    <property type="match status" value="1"/>
</dbReference>
<comment type="subunit">
    <text evidence="2">Monomer.</text>
</comment>
<evidence type="ECO:0000256" key="2">
    <source>
        <dbReference type="ARBA" id="ARBA00011245"/>
    </source>
</evidence>
<dbReference type="Pfam" id="PF10566">
    <property type="entry name" value="Glyco_hydro_97"/>
    <property type="match status" value="1"/>
</dbReference>
<evidence type="ECO:0000259" key="7">
    <source>
        <dbReference type="Pfam" id="PF10566"/>
    </source>
</evidence>
<dbReference type="InterPro" id="IPR052720">
    <property type="entry name" value="Glycosyl_hydrolase_97"/>
</dbReference>
<dbReference type="Proteomes" id="UP001319045">
    <property type="component" value="Chromosome"/>
</dbReference>
<dbReference type="EMBL" id="AP024484">
    <property type="protein sequence ID" value="BCS85824.1"/>
    <property type="molecule type" value="Genomic_DNA"/>
</dbReference>
<feature type="chain" id="PRO_5046454096" evidence="6">
    <location>
        <begin position="20"/>
        <end position="657"/>
    </location>
</feature>
<dbReference type="InterPro" id="IPR019563">
    <property type="entry name" value="GH97_catalytic"/>
</dbReference>